<proteinExistence type="inferred from homology"/>
<dbReference type="PROSITE" id="PS52016">
    <property type="entry name" value="TONB_DEPENDENT_REC_3"/>
    <property type="match status" value="1"/>
</dbReference>
<evidence type="ECO:0000256" key="1">
    <source>
        <dbReference type="ARBA" id="ARBA00004571"/>
    </source>
</evidence>
<dbReference type="PANTHER" id="PTHR32552">
    <property type="entry name" value="FERRICHROME IRON RECEPTOR-RELATED"/>
    <property type="match status" value="1"/>
</dbReference>
<evidence type="ECO:0000313" key="13">
    <source>
        <dbReference type="Proteomes" id="UP001062901"/>
    </source>
</evidence>
<keyword evidence="7 8" id="KW-0998">Cell outer membrane</keyword>
<keyword evidence="12" id="KW-0675">Receptor</keyword>
<keyword evidence="2 8" id="KW-0813">Transport</keyword>
<evidence type="ECO:0000256" key="9">
    <source>
        <dbReference type="RuleBase" id="RU003357"/>
    </source>
</evidence>
<evidence type="ECO:0000256" key="5">
    <source>
        <dbReference type="ARBA" id="ARBA00023077"/>
    </source>
</evidence>
<comment type="similarity">
    <text evidence="8 9">Belongs to the TonB-dependent receptor family.</text>
</comment>
<dbReference type="Gene3D" id="2.40.170.20">
    <property type="entry name" value="TonB-dependent receptor, beta-barrel domain"/>
    <property type="match status" value="1"/>
</dbReference>
<dbReference type="Gene3D" id="2.170.130.10">
    <property type="entry name" value="TonB-dependent receptor, plug domain"/>
    <property type="match status" value="1"/>
</dbReference>
<name>A0ABQ0NXD8_9PROT</name>
<feature type="domain" description="TonB-dependent receptor plug" evidence="11">
    <location>
        <begin position="32"/>
        <end position="132"/>
    </location>
</feature>
<dbReference type="InterPro" id="IPR037066">
    <property type="entry name" value="Plug_dom_sf"/>
</dbReference>
<keyword evidence="13" id="KW-1185">Reference proteome</keyword>
<keyword evidence="3 8" id="KW-1134">Transmembrane beta strand</keyword>
<evidence type="ECO:0000256" key="7">
    <source>
        <dbReference type="ARBA" id="ARBA00023237"/>
    </source>
</evidence>
<comment type="subcellular location">
    <subcellularLocation>
        <location evidence="1 8">Cell outer membrane</location>
        <topology evidence="1 8">Multi-pass membrane protein</topology>
    </subcellularLocation>
</comment>
<keyword evidence="4 8" id="KW-0812">Transmembrane</keyword>
<reference evidence="12" key="1">
    <citation type="submission" date="2013-04" db="EMBL/GenBank/DDBJ databases">
        <title>The genome sequencing project of 58 acetic acid bacteria.</title>
        <authorList>
            <person name="Okamoto-Kainuma A."/>
            <person name="Ishikawa M."/>
            <person name="Umino S."/>
            <person name="Koizumi Y."/>
            <person name="Shiwa Y."/>
            <person name="Yoshikawa H."/>
            <person name="Matsutani M."/>
            <person name="Matsushita K."/>
        </authorList>
    </citation>
    <scope>NUCLEOTIDE SEQUENCE</scope>
    <source>
        <strain evidence="12">DSM 15669</strain>
    </source>
</reference>
<evidence type="ECO:0000256" key="2">
    <source>
        <dbReference type="ARBA" id="ARBA00022448"/>
    </source>
</evidence>
<sequence>MDSKEVERLHVVGHPFNTIRASNDMGRMPQDVMHTAQTIDVVPRELMKQQNAKSLDEALKNVPGIAASVGEGAGGLNGDQFLIRGFPAQNDIYEDGLRDFGVYTRDNFDYDSVNVIKGPSGQVFGNGTTGGAINAVTKAPTLQNHEGADFSGGSGQYYRGTVDINRRLGAHTAFRIEGLGNSNNVVGRKGVYDHRWGIAPSISFGLGTKTTLVFQIMHLSDESVPDFGVPVVAARGSSVGRPITEYGVPRQNWYGKDQDRNKTSDTMETLRLTHHFNSHLTFHNDLRFGEYSRNFEASKVQCKAGCINAINSGNLGAGAIERTTPGNSVPLPYHQSSWSVQNVASLQADFKTGFIKHQLVAGFDMSYVHDRRRQDVYNKAVPQANLLHPDGGTAGGVYRIAAGDNPGFMPVIPGLGKKANSSGYGFDTGIFIYDQMWFTKWLSVKGGFRWDRWQSQYNATGGPASYMNGKNSIANPDIHIPDTENVINPTASLILTPNKWQMFYFTYSSSTTPMGMYVTSGAVPVMPGKQSGTLPSSKPQRAQLYEVGSKMSLLHDRLGATISLFRLDKSNALTTDPVANATINTGDQQRNQGLELSLSGMILPGWNVTATYALYDPKVTSSATKSNVGKMIQYVPHNQATLWSAYEAFPNKPWNFTVGGGVTWRQGVWLDNANTARVPANVEFDSVLSHRFDRHWSVSLNGYNLSNRLNYSSIFSGYATPAPGRTFLGRLSMDY</sequence>
<dbReference type="SUPFAM" id="SSF56935">
    <property type="entry name" value="Porins"/>
    <property type="match status" value="1"/>
</dbReference>
<dbReference type="InterPro" id="IPR036942">
    <property type="entry name" value="Beta-barrel_TonB_sf"/>
</dbReference>
<evidence type="ECO:0000256" key="3">
    <source>
        <dbReference type="ARBA" id="ARBA00022452"/>
    </source>
</evidence>
<comment type="caution">
    <text evidence="12">The sequence shown here is derived from an EMBL/GenBank/DDBJ whole genome shotgun (WGS) entry which is preliminary data.</text>
</comment>
<evidence type="ECO:0000313" key="12">
    <source>
        <dbReference type="EMBL" id="GBQ05761.1"/>
    </source>
</evidence>
<accession>A0ABQ0NXD8</accession>
<organism evidence="12 13">
    <name type="scientific">Saccharibacter floricola DSM 15669</name>
    <dbReference type="NCBI Taxonomy" id="1123227"/>
    <lineage>
        <taxon>Bacteria</taxon>
        <taxon>Pseudomonadati</taxon>
        <taxon>Pseudomonadota</taxon>
        <taxon>Alphaproteobacteria</taxon>
        <taxon>Acetobacterales</taxon>
        <taxon>Acetobacteraceae</taxon>
        <taxon>Saccharibacter</taxon>
    </lineage>
</organism>
<keyword evidence="6 8" id="KW-0472">Membrane</keyword>
<dbReference type="InterPro" id="IPR012910">
    <property type="entry name" value="Plug_dom"/>
</dbReference>
<dbReference type="Pfam" id="PF07715">
    <property type="entry name" value="Plug"/>
    <property type="match status" value="1"/>
</dbReference>
<dbReference type="CDD" id="cd01347">
    <property type="entry name" value="ligand_gated_channel"/>
    <property type="match status" value="1"/>
</dbReference>
<evidence type="ECO:0000259" key="10">
    <source>
        <dbReference type="Pfam" id="PF00593"/>
    </source>
</evidence>
<evidence type="ECO:0000259" key="11">
    <source>
        <dbReference type="Pfam" id="PF07715"/>
    </source>
</evidence>
<dbReference type="Pfam" id="PF00593">
    <property type="entry name" value="TonB_dep_Rec_b-barrel"/>
    <property type="match status" value="1"/>
</dbReference>
<gene>
    <name evidence="12" type="ORF">AA15669_0621</name>
</gene>
<feature type="domain" description="TonB-dependent receptor-like beta-barrel" evidence="10">
    <location>
        <begin position="246"/>
        <end position="705"/>
    </location>
</feature>
<evidence type="ECO:0000256" key="8">
    <source>
        <dbReference type="PROSITE-ProRule" id="PRU01360"/>
    </source>
</evidence>
<dbReference type="PANTHER" id="PTHR32552:SF83">
    <property type="entry name" value="BLR3904 PROTEIN"/>
    <property type="match status" value="1"/>
</dbReference>
<protein>
    <submittedName>
        <fullName evidence="12">TonB-dependent receptor protein</fullName>
    </submittedName>
</protein>
<dbReference type="InterPro" id="IPR000531">
    <property type="entry name" value="Beta-barrel_TonB"/>
</dbReference>
<dbReference type="Proteomes" id="UP001062901">
    <property type="component" value="Unassembled WGS sequence"/>
</dbReference>
<keyword evidence="5 9" id="KW-0798">TonB box</keyword>
<dbReference type="EMBL" id="BAQD01000006">
    <property type="protein sequence ID" value="GBQ05761.1"/>
    <property type="molecule type" value="Genomic_DNA"/>
</dbReference>
<evidence type="ECO:0000256" key="4">
    <source>
        <dbReference type="ARBA" id="ARBA00022692"/>
    </source>
</evidence>
<evidence type="ECO:0000256" key="6">
    <source>
        <dbReference type="ARBA" id="ARBA00023136"/>
    </source>
</evidence>
<dbReference type="InterPro" id="IPR039426">
    <property type="entry name" value="TonB-dep_rcpt-like"/>
</dbReference>